<dbReference type="SUPFAM" id="SSF46561">
    <property type="entry name" value="Ribosomal protein L29 (L29p)"/>
    <property type="match status" value="1"/>
</dbReference>
<evidence type="ECO:0000313" key="7">
    <source>
        <dbReference type="Proteomes" id="UP000034063"/>
    </source>
</evidence>
<dbReference type="InterPro" id="IPR036049">
    <property type="entry name" value="Ribosomal_uL29_sf"/>
</dbReference>
<keyword evidence="2 5" id="KW-0689">Ribosomal protein</keyword>
<dbReference type="GO" id="GO:0003735">
    <property type="term" value="F:structural constituent of ribosome"/>
    <property type="evidence" value="ECO:0007669"/>
    <property type="project" value="InterPro"/>
</dbReference>
<name>A0A0G1HL78_9BACT</name>
<dbReference type="Pfam" id="PF00831">
    <property type="entry name" value="Ribosomal_L29"/>
    <property type="match status" value="1"/>
</dbReference>
<evidence type="ECO:0000256" key="1">
    <source>
        <dbReference type="ARBA" id="ARBA00009254"/>
    </source>
</evidence>
<evidence type="ECO:0000313" key="6">
    <source>
        <dbReference type="EMBL" id="KKT47353.1"/>
    </source>
</evidence>
<dbReference type="GO" id="GO:0006412">
    <property type="term" value="P:translation"/>
    <property type="evidence" value="ECO:0007669"/>
    <property type="project" value="UniProtKB-UniRule"/>
</dbReference>
<comment type="similarity">
    <text evidence="1 5">Belongs to the universal ribosomal protein uL29 family.</text>
</comment>
<dbReference type="GO" id="GO:0005840">
    <property type="term" value="C:ribosome"/>
    <property type="evidence" value="ECO:0007669"/>
    <property type="project" value="UniProtKB-KW"/>
</dbReference>
<dbReference type="Proteomes" id="UP000034063">
    <property type="component" value="Unassembled WGS sequence"/>
</dbReference>
<evidence type="ECO:0000256" key="3">
    <source>
        <dbReference type="ARBA" id="ARBA00023274"/>
    </source>
</evidence>
<dbReference type="HAMAP" id="MF_00374">
    <property type="entry name" value="Ribosomal_uL29"/>
    <property type="match status" value="1"/>
</dbReference>
<evidence type="ECO:0000256" key="5">
    <source>
        <dbReference type="HAMAP-Rule" id="MF_00374"/>
    </source>
</evidence>
<proteinExistence type="inferred from homology"/>
<organism evidence="6 7">
    <name type="scientific">Candidatus Gottesmanbacteria bacterium GW2011_GWA2_44_17</name>
    <dbReference type="NCBI Taxonomy" id="1618444"/>
    <lineage>
        <taxon>Bacteria</taxon>
        <taxon>Candidatus Gottesmaniibacteriota</taxon>
    </lineage>
</organism>
<sequence>MKYKEKQNLKKTSVPELLKEAEKLEEQQRKIRVDRYTKQMKNSREGKNIRKKIAVILTFIKEKELQNA</sequence>
<dbReference type="AlphaFoldDB" id="A0A0G1HL78"/>
<evidence type="ECO:0000256" key="2">
    <source>
        <dbReference type="ARBA" id="ARBA00022980"/>
    </source>
</evidence>
<comment type="caution">
    <text evidence="6">The sequence shown here is derived from an EMBL/GenBank/DDBJ whole genome shotgun (WGS) entry which is preliminary data.</text>
</comment>
<keyword evidence="3 5" id="KW-0687">Ribonucleoprotein</keyword>
<reference evidence="6 7" key="1">
    <citation type="journal article" date="2015" name="Nature">
        <title>rRNA introns, odd ribosomes, and small enigmatic genomes across a large radiation of phyla.</title>
        <authorList>
            <person name="Brown C.T."/>
            <person name="Hug L.A."/>
            <person name="Thomas B.C."/>
            <person name="Sharon I."/>
            <person name="Castelle C.J."/>
            <person name="Singh A."/>
            <person name="Wilkins M.J."/>
            <person name="Williams K.H."/>
            <person name="Banfield J.F."/>
        </authorList>
    </citation>
    <scope>NUCLEOTIDE SEQUENCE [LARGE SCALE GENOMIC DNA]</scope>
</reference>
<dbReference type="InterPro" id="IPR001854">
    <property type="entry name" value="Ribosomal_uL29"/>
</dbReference>
<dbReference type="NCBIfam" id="TIGR00012">
    <property type="entry name" value="L29"/>
    <property type="match status" value="1"/>
</dbReference>
<dbReference type="GO" id="GO:1990904">
    <property type="term" value="C:ribonucleoprotein complex"/>
    <property type="evidence" value="ECO:0007669"/>
    <property type="project" value="UniProtKB-KW"/>
</dbReference>
<dbReference type="EMBL" id="LCIB01000009">
    <property type="protein sequence ID" value="KKT47353.1"/>
    <property type="molecule type" value="Genomic_DNA"/>
</dbReference>
<gene>
    <name evidence="5" type="primary">rpmC</name>
    <name evidence="6" type="ORF">UW37_C0009G0012</name>
</gene>
<protein>
    <recommendedName>
        <fullName evidence="4 5">Large ribosomal subunit protein uL29</fullName>
    </recommendedName>
</protein>
<evidence type="ECO:0000256" key="4">
    <source>
        <dbReference type="ARBA" id="ARBA00035204"/>
    </source>
</evidence>
<dbReference type="Gene3D" id="1.10.287.310">
    <property type="match status" value="1"/>
</dbReference>
<accession>A0A0G1HL78</accession>